<dbReference type="PANTHER" id="PTHR11360:SF158">
    <property type="entry name" value="MONOCARBOXYLATE TRANSPORTER 9"/>
    <property type="match status" value="1"/>
</dbReference>
<dbReference type="SUPFAM" id="SSF103473">
    <property type="entry name" value="MFS general substrate transporter"/>
    <property type="match status" value="1"/>
</dbReference>
<sequence length="90" mass="9586">MCSQTQDKAPDGGWGWVIVAASFASHFLAYGSPQSVGVLYPEWLATFHEGKGLTAWVGSVTWGAGLIARRKTAIQVPYAAPVWLISAPVP</sequence>
<name>A0A9D3RIR7_ANGAN</name>
<proteinExistence type="predicted"/>
<dbReference type="InterPro" id="IPR036259">
    <property type="entry name" value="MFS_trans_sf"/>
</dbReference>
<dbReference type="GO" id="GO:0016020">
    <property type="term" value="C:membrane"/>
    <property type="evidence" value="ECO:0007669"/>
    <property type="project" value="UniProtKB-SubCell"/>
</dbReference>
<comment type="subcellular location">
    <subcellularLocation>
        <location evidence="1">Membrane</location>
        <topology evidence="1">Multi-pass membrane protein</topology>
    </subcellularLocation>
</comment>
<keyword evidence="3" id="KW-1185">Reference proteome</keyword>
<gene>
    <name evidence="2" type="ORF">ANANG_G00306890</name>
</gene>
<evidence type="ECO:0008006" key="4">
    <source>
        <dbReference type="Google" id="ProtNLM"/>
    </source>
</evidence>
<dbReference type="Proteomes" id="UP001044222">
    <property type="component" value="Chromosome 18"/>
</dbReference>
<evidence type="ECO:0000313" key="3">
    <source>
        <dbReference type="Proteomes" id="UP001044222"/>
    </source>
</evidence>
<evidence type="ECO:0000256" key="1">
    <source>
        <dbReference type="ARBA" id="ARBA00004141"/>
    </source>
</evidence>
<dbReference type="AlphaFoldDB" id="A0A9D3RIR7"/>
<evidence type="ECO:0000313" key="2">
    <source>
        <dbReference type="EMBL" id="KAG5831733.1"/>
    </source>
</evidence>
<dbReference type="GO" id="GO:0008028">
    <property type="term" value="F:monocarboxylic acid transmembrane transporter activity"/>
    <property type="evidence" value="ECO:0007669"/>
    <property type="project" value="TreeGrafter"/>
</dbReference>
<comment type="caution">
    <text evidence="2">The sequence shown here is derived from an EMBL/GenBank/DDBJ whole genome shotgun (WGS) entry which is preliminary data.</text>
</comment>
<dbReference type="PANTHER" id="PTHR11360">
    <property type="entry name" value="MONOCARBOXYLATE TRANSPORTER"/>
    <property type="match status" value="1"/>
</dbReference>
<dbReference type="InterPro" id="IPR050327">
    <property type="entry name" value="Proton-linked_MCT"/>
</dbReference>
<organism evidence="2 3">
    <name type="scientific">Anguilla anguilla</name>
    <name type="common">European freshwater eel</name>
    <name type="synonym">Muraena anguilla</name>
    <dbReference type="NCBI Taxonomy" id="7936"/>
    <lineage>
        <taxon>Eukaryota</taxon>
        <taxon>Metazoa</taxon>
        <taxon>Chordata</taxon>
        <taxon>Craniata</taxon>
        <taxon>Vertebrata</taxon>
        <taxon>Euteleostomi</taxon>
        <taxon>Actinopterygii</taxon>
        <taxon>Neopterygii</taxon>
        <taxon>Teleostei</taxon>
        <taxon>Anguilliformes</taxon>
        <taxon>Anguillidae</taxon>
        <taxon>Anguilla</taxon>
    </lineage>
</organism>
<reference evidence="2" key="1">
    <citation type="submission" date="2021-01" db="EMBL/GenBank/DDBJ databases">
        <title>A chromosome-scale assembly of European eel, Anguilla anguilla.</title>
        <authorList>
            <person name="Henkel C."/>
            <person name="Jong-Raadsen S.A."/>
            <person name="Dufour S."/>
            <person name="Weltzien F.-A."/>
            <person name="Palstra A.P."/>
            <person name="Pelster B."/>
            <person name="Spaink H.P."/>
            <person name="Van Den Thillart G.E."/>
            <person name="Jansen H."/>
            <person name="Zahm M."/>
            <person name="Klopp C."/>
            <person name="Cedric C."/>
            <person name="Louis A."/>
            <person name="Berthelot C."/>
            <person name="Parey E."/>
            <person name="Roest Crollius H."/>
            <person name="Montfort J."/>
            <person name="Robinson-Rechavi M."/>
            <person name="Bucao C."/>
            <person name="Bouchez O."/>
            <person name="Gislard M."/>
            <person name="Lluch J."/>
            <person name="Milhes M."/>
            <person name="Lampietro C."/>
            <person name="Lopez Roques C."/>
            <person name="Donnadieu C."/>
            <person name="Braasch I."/>
            <person name="Desvignes T."/>
            <person name="Postlethwait J."/>
            <person name="Bobe J."/>
            <person name="Guiguen Y."/>
            <person name="Dirks R."/>
        </authorList>
    </citation>
    <scope>NUCLEOTIDE SEQUENCE</scope>
    <source>
        <strain evidence="2">Tag_6206</strain>
        <tissue evidence="2">Liver</tissue>
    </source>
</reference>
<accession>A0A9D3RIR7</accession>
<protein>
    <recommendedName>
        <fullName evidence="4">Major facilitator superfamily (MFS) profile domain-containing protein</fullName>
    </recommendedName>
</protein>
<dbReference type="EMBL" id="JAFIRN010000018">
    <property type="protein sequence ID" value="KAG5831733.1"/>
    <property type="molecule type" value="Genomic_DNA"/>
</dbReference>